<dbReference type="SUPFAM" id="SSF50249">
    <property type="entry name" value="Nucleic acid-binding proteins"/>
    <property type="match status" value="1"/>
</dbReference>
<dbReference type="PANTHER" id="PTHR21297">
    <property type="entry name" value="DNA-DIRECTED RNA POLYMERASE II"/>
    <property type="match status" value="1"/>
</dbReference>
<accession>A0ABQ8AY01</accession>
<comment type="subcellular location">
    <subcellularLocation>
        <location evidence="1">Nucleus</location>
    </subcellularLocation>
</comment>
<organism evidence="4 5">
    <name type="scientific">Brassica napus</name>
    <name type="common">Rape</name>
    <dbReference type="NCBI Taxonomy" id="3708"/>
    <lineage>
        <taxon>Eukaryota</taxon>
        <taxon>Viridiplantae</taxon>
        <taxon>Streptophyta</taxon>
        <taxon>Embryophyta</taxon>
        <taxon>Tracheophyta</taxon>
        <taxon>Spermatophyta</taxon>
        <taxon>Magnoliopsida</taxon>
        <taxon>eudicotyledons</taxon>
        <taxon>Gunneridae</taxon>
        <taxon>Pentapetalae</taxon>
        <taxon>rosids</taxon>
        <taxon>malvids</taxon>
        <taxon>Brassicales</taxon>
        <taxon>Brassicaceae</taxon>
        <taxon>Brassiceae</taxon>
        <taxon>Brassica</taxon>
    </lineage>
</organism>
<evidence type="ECO:0000256" key="1">
    <source>
        <dbReference type="ARBA" id="ARBA00004123"/>
    </source>
</evidence>
<dbReference type="Proteomes" id="UP000824890">
    <property type="component" value="Unassembled WGS sequence"/>
</dbReference>
<sequence length="193" mass="21121">MDRKQSEISRSNASDKAPAISSSASMAKNPAKSPQNLQLNRALYAKRFSRYKNPDAVRQVREYPFSHLTAEFLCTGDVASIETTNGWCYGSCPKFSSCTCAACHDENAVGVARYRVEMLVIDVSDTAVFVTFDGEMNKLTSGPAVAASMITILSRHQLIEFELCVLGNLCPETAEEAVAMVPFLKTKGRAYSE</sequence>
<dbReference type="InterPro" id="IPR005574">
    <property type="entry name" value="Rpb4/RPC9"/>
</dbReference>
<keyword evidence="5" id="KW-1185">Reference proteome</keyword>
<dbReference type="EMBL" id="JAGKQM010000012">
    <property type="protein sequence ID" value="KAH0897451.1"/>
    <property type="molecule type" value="Genomic_DNA"/>
</dbReference>
<keyword evidence="2" id="KW-0539">Nucleus</keyword>
<gene>
    <name evidence="4" type="ORF">HID58_047019</name>
</gene>
<dbReference type="InterPro" id="IPR045222">
    <property type="entry name" value="Rpb4-like"/>
</dbReference>
<evidence type="ECO:0000313" key="5">
    <source>
        <dbReference type="Proteomes" id="UP000824890"/>
    </source>
</evidence>
<dbReference type="InterPro" id="IPR010997">
    <property type="entry name" value="HRDC-like_sf"/>
</dbReference>
<evidence type="ECO:0000256" key="3">
    <source>
        <dbReference type="SAM" id="MobiDB-lite"/>
    </source>
</evidence>
<dbReference type="SUPFAM" id="SSF47819">
    <property type="entry name" value="HRDC-like"/>
    <property type="match status" value="1"/>
</dbReference>
<dbReference type="InterPro" id="IPR012340">
    <property type="entry name" value="NA-bd_OB-fold"/>
</dbReference>
<dbReference type="Pfam" id="PF03874">
    <property type="entry name" value="RNA_pol_Rpb4"/>
    <property type="match status" value="1"/>
</dbReference>
<dbReference type="Gene3D" id="1.20.1250.40">
    <property type="match status" value="1"/>
</dbReference>
<name>A0ABQ8AY01_BRANA</name>
<comment type="caution">
    <text evidence="4">The sequence shown here is derived from an EMBL/GenBank/DDBJ whole genome shotgun (WGS) entry which is preliminary data.</text>
</comment>
<protein>
    <recommendedName>
        <fullName evidence="6">Replication factor A C-terminal domain-containing protein</fullName>
    </recommendedName>
</protein>
<proteinExistence type="predicted"/>
<feature type="region of interest" description="Disordered" evidence="3">
    <location>
        <begin position="1"/>
        <end position="34"/>
    </location>
</feature>
<feature type="compositionally biased region" description="Polar residues" evidence="3">
    <location>
        <begin position="8"/>
        <end position="34"/>
    </location>
</feature>
<evidence type="ECO:0000313" key="4">
    <source>
        <dbReference type="EMBL" id="KAH0897451.1"/>
    </source>
</evidence>
<reference evidence="4 5" key="1">
    <citation type="submission" date="2021-05" db="EMBL/GenBank/DDBJ databases">
        <title>Genome Assembly of Synthetic Allotetraploid Brassica napus Reveals Homoeologous Exchanges between Subgenomes.</title>
        <authorList>
            <person name="Davis J.T."/>
        </authorList>
    </citation>
    <scope>NUCLEOTIDE SEQUENCE [LARGE SCALE GENOMIC DNA]</scope>
    <source>
        <strain evidence="5">cv. Da-Ae</strain>
        <tissue evidence="4">Seedling</tissue>
    </source>
</reference>
<evidence type="ECO:0000256" key="2">
    <source>
        <dbReference type="ARBA" id="ARBA00023242"/>
    </source>
</evidence>
<evidence type="ECO:0008006" key="6">
    <source>
        <dbReference type="Google" id="ProtNLM"/>
    </source>
</evidence>
<dbReference type="InterPro" id="IPR038324">
    <property type="entry name" value="Rpb4/RPC9_sf"/>
</dbReference>